<dbReference type="STRING" id="428990.SAMN06295987_101692"/>
<dbReference type="Pfam" id="PF07332">
    <property type="entry name" value="Phage_holin_3_6"/>
    <property type="match status" value="1"/>
</dbReference>
<dbReference type="InterPro" id="IPR009937">
    <property type="entry name" value="Phage_holin_3_6"/>
</dbReference>
<feature type="transmembrane region" description="Helical" evidence="1">
    <location>
        <begin position="55"/>
        <end position="83"/>
    </location>
</feature>
<gene>
    <name evidence="2" type="ORF">SAMN06295987_101692</name>
</gene>
<dbReference type="Proteomes" id="UP000190989">
    <property type="component" value="Unassembled WGS sequence"/>
</dbReference>
<keyword evidence="1" id="KW-0812">Transmembrane</keyword>
<keyword evidence="3" id="KW-1185">Reference proteome</keyword>
<keyword evidence="1" id="KW-1133">Transmembrane helix</keyword>
<dbReference type="EMBL" id="FVZE01000001">
    <property type="protein sequence ID" value="SLJ87854.1"/>
    <property type="molecule type" value="Genomic_DNA"/>
</dbReference>
<keyword evidence="1" id="KW-0472">Membrane</keyword>
<protein>
    <submittedName>
        <fullName evidence="2">Putative Holin-X, holin superfamily III</fullName>
    </submittedName>
</protein>
<dbReference type="AlphaFoldDB" id="A0A1U6GWG8"/>
<name>A0A1U6GWG8_9SPHN</name>
<organism evidence="2 3">
    <name type="scientific">Novosphingobium mathurense</name>
    <dbReference type="NCBI Taxonomy" id="428990"/>
    <lineage>
        <taxon>Bacteria</taxon>
        <taxon>Pseudomonadati</taxon>
        <taxon>Pseudomonadota</taxon>
        <taxon>Alphaproteobacteria</taxon>
        <taxon>Sphingomonadales</taxon>
        <taxon>Sphingomonadaceae</taxon>
        <taxon>Novosphingobium</taxon>
    </lineage>
</organism>
<feature type="transmembrane region" description="Helical" evidence="1">
    <location>
        <begin position="89"/>
        <end position="110"/>
    </location>
</feature>
<reference evidence="3" key="1">
    <citation type="submission" date="2017-02" db="EMBL/GenBank/DDBJ databases">
        <authorList>
            <person name="Varghese N."/>
            <person name="Submissions S."/>
        </authorList>
    </citation>
    <scope>NUCLEOTIDE SEQUENCE [LARGE SCALE GENOMIC DNA]</scope>
    <source>
        <strain evidence="3">SM117</strain>
    </source>
</reference>
<evidence type="ECO:0000313" key="3">
    <source>
        <dbReference type="Proteomes" id="UP000190989"/>
    </source>
</evidence>
<evidence type="ECO:0000256" key="1">
    <source>
        <dbReference type="SAM" id="Phobius"/>
    </source>
</evidence>
<evidence type="ECO:0000313" key="2">
    <source>
        <dbReference type="EMBL" id="SLJ87854.1"/>
    </source>
</evidence>
<proteinExistence type="predicted"/>
<sequence>MAEAQSELVAPPDEVETVTLTEDLRQLAQDARMLAEAEFAFQKTRAAYASSEAKGIALLGLIALVLLFFAVMALVVGAVIALGPVLGPWGAMVAVTGALVLISAICALSAKARLRNMLTAISDSRG</sequence>
<accession>A0A1U6GWG8</accession>
<dbReference type="RefSeq" id="WP_054946222.1">
    <property type="nucleotide sequence ID" value="NZ_FVZE01000001.1"/>
</dbReference>